<accession>A0A2A6RIE8</accession>
<evidence type="ECO:0000313" key="1">
    <source>
        <dbReference type="EMBL" id="PDW02659.1"/>
    </source>
</evidence>
<dbReference type="Proteomes" id="UP000220527">
    <property type="component" value="Unassembled WGS sequence"/>
</dbReference>
<dbReference type="EMBL" id="NQWI01000057">
    <property type="protein sequence ID" value="PDW02659.1"/>
    <property type="molecule type" value="Genomic_DNA"/>
</dbReference>
<dbReference type="AlphaFoldDB" id="A0A2A6RIE8"/>
<keyword evidence="2" id="KW-1185">Reference proteome</keyword>
<gene>
    <name evidence="1" type="ORF">CJ255_12910</name>
</gene>
<evidence type="ECO:0000313" key="2">
    <source>
        <dbReference type="Proteomes" id="UP000220527"/>
    </source>
</evidence>
<comment type="caution">
    <text evidence="1">The sequence shown here is derived from an EMBL/GenBank/DDBJ whole genome shotgun (WGS) entry which is preliminary data.</text>
</comment>
<name>A0A2A6RIE8_9CHLR</name>
<protein>
    <submittedName>
        <fullName evidence="1">Uncharacterized protein</fullName>
    </submittedName>
</protein>
<sequence length="87" mass="9223">MTRAAKARGGFQVETFVREAEIVVSAKKPWVGSHRAAGSVVEPVETSLSKPSGAAQNFFALTNCYVPQQSVMLNSSWSGIVVPTLVG</sequence>
<reference evidence="2" key="1">
    <citation type="submission" date="2017-08" db="EMBL/GenBank/DDBJ databases">
        <authorList>
            <person name="Grouzdev D.S."/>
            <person name="Gaisin V.A."/>
            <person name="Rysina M.S."/>
            <person name="Gorlenko V.M."/>
        </authorList>
    </citation>
    <scope>NUCLEOTIDE SEQUENCE [LARGE SCALE GENOMIC DNA]</scope>
    <source>
        <strain evidence="2">Kir15-3F</strain>
    </source>
</reference>
<organism evidence="1 2">
    <name type="scientific">Candidatus Viridilinea mediisalina</name>
    <dbReference type="NCBI Taxonomy" id="2024553"/>
    <lineage>
        <taxon>Bacteria</taxon>
        <taxon>Bacillati</taxon>
        <taxon>Chloroflexota</taxon>
        <taxon>Chloroflexia</taxon>
        <taxon>Chloroflexales</taxon>
        <taxon>Chloroflexineae</taxon>
        <taxon>Oscillochloridaceae</taxon>
        <taxon>Candidatus Viridilinea</taxon>
    </lineage>
</organism>
<proteinExistence type="predicted"/>